<reference evidence="2 3" key="1">
    <citation type="journal article" date="2017" name="Mol. Biol. Evol.">
        <title>The 4-celled Tetrabaena socialis nuclear genome reveals the essential components for genetic control of cell number at the origin of multicellularity in the volvocine lineage.</title>
        <authorList>
            <person name="Featherston J."/>
            <person name="Arakaki Y."/>
            <person name="Hanschen E.R."/>
            <person name="Ferris P.J."/>
            <person name="Michod R.E."/>
            <person name="Olson B.J.S.C."/>
            <person name="Nozaki H."/>
            <person name="Durand P.M."/>
        </authorList>
    </citation>
    <scope>NUCLEOTIDE SEQUENCE [LARGE SCALE GENOMIC DNA]</scope>
    <source>
        <strain evidence="2 3">NIES-571</strain>
    </source>
</reference>
<evidence type="ECO:0000313" key="3">
    <source>
        <dbReference type="Proteomes" id="UP000236333"/>
    </source>
</evidence>
<comment type="caution">
    <text evidence="2">The sequence shown here is derived from an EMBL/GenBank/DDBJ whole genome shotgun (WGS) entry which is preliminary data.</text>
</comment>
<evidence type="ECO:0000313" key="2">
    <source>
        <dbReference type="EMBL" id="PNH11297.1"/>
    </source>
</evidence>
<organism evidence="2 3">
    <name type="scientific">Tetrabaena socialis</name>
    <dbReference type="NCBI Taxonomy" id="47790"/>
    <lineage>
        <taxon>Eukaryota</taxon>
        <taxon>Viridiplantae</taxon>
        <taxon>Chlorophyta</taxon>
        <taxon>core chlorophytes</taxon>
        <taxon>Chlorophyceae</taxon>
        <taxon>CS clade</taxon>
        <taxon>Chlamydomonadales</taxon>
        <taxon>Tetrabaenaceae</taxon>
        <taxon>Tetrabaena</taxon>
    </lineage>
</organism>
<dbReference type="OrthoDB" id="546578at2759"/>
<dbReference type="Proteomes" id="UP000236333">
    <property type="component" value="Unassembled WGS sequence"/>
</dbReference>
<feature type="region of interest" description="Disordered" evidence="1">
    <location>
        <begin position="89"/>
        <end position="135"/>
    </location>
</feature>
<gene>
    <name evidence="2" type="ORF">TSOC_001917</name>
</gene>
<evidence type="ECO:0000256" key="1">
    <source>
        <dbReference type="SAM" id="MobiDB-lite"/>
    </source>
</evidence>
<proteinExistence type="predicted"/>
<name>A0A2J8AFK0_9CHLO</name>
<protein>
    <submittedName>
        <fullName evidence="2">Uncharacterized protein</fullName>
    </submittedName>
</protein>
<accession>A0A2J8AFK0</accession>
<dbReference type="EMBL" id="PGGS01000033">
    <property type="protein sequence ID" value="PNH11297.1"/>
    <property type="molecule type" value="Genomic_DNA"/>
</dbReference>
<keyword evidence="3" id="KW-1185">Reference proteome</keyword>
<dbReference type="AlphaFoldDB" id="A0A2J8AFK0"/>
<feature type="region of interest" description="Disordered" evidence="1">
    <location>
        <begin position="58"/>
        <end position="77"/>
    </location>
</feature>
<feature type="compositionally biased region" description="Polar residues" evidence="1">
    <location>
        <begin position="112"/>
        <end position="122"/>
    </location>
</feature>
<sequence>MPGLVRLSRALGRVAGGRSWLQAGWPAAFSAAQVSAPRGVATGSHPLDELNKVKATAAGKLDVTEDEPGTGDMPHVTGRMREGVEVEFREPTPETVIELPSPEPPPQPGSGDSNALPRTTFASGPHEDTNADSEYGGSSLDYYGGVIPVVTDPVVGMASGCIVGASAELERKLGGAVIRGRGEDAVGVNVQPGKRWSGN</sequence>